<accession>A0ABS2AUD4</accession>
<dbReference type="InterPro" id="IPR043429">
    <property type="entry name" value="ArtM/GltK/GlnP/TcyL/YhdX-like"/>
</dbReference>
<dbReference type="Proteomes" id="UP000632138">
    <property type="component" value="Unassembled WGS sequence"/>
</dbReference>
<dbReference type="Pfam" id="PF00528">
    <property type="entry name" value="BPD_transp_1"/>
    <property type="match status" value="1"/>
</dbReference>
<dbReference type="PROSITE" id="PS50928">
    <property type="entry name" value="ABC_TM1"/>
    <property type="match status" value="1"/>
</dbReference>
<evidence type="ECO:0000256" key="1">
    <source>
        <dbReference type="ARBA" id="ARBA00004651"/>
    </source>
</evidence>
<evidence type="ECO:0000256" key="3">
    <source>
        <dbReference type="ARBA" id="ARBA00022448"/>
    </source>
</evidence>
<keyword evidence="4" id="KW-1003">Cell membrane</keyword>
<dbReference type="PANTHER" id="PTHR30614">
    <property type="entry name" value="MEMBRANE COMPONENT OF AMINO ACID ABC TRANSPORTER"/>
    <property type="match status" value="1"/>
</dbReference>
<dbReference type="EMBL" id="JAENHP010000034">
    <property type="protein sequence ID" value="MBM2623350.1"/>
    <property type="molecule type" value="Genomic_DNA"/>
</dbReference>
<feature type="transmembrane region" description="Helical" evidence="9">
    <location>
        <begin position="156"/>
        <end position="175"/>
    </location>
</feature>
<evidence type="ECO:0000256" key="6">
    <source>
        <dbReference type="ARBA" id="ARBA00022970"/>
    </source>
</evidence>
<evidence type="ECO:0000256" key="5">
    <source>
        <dbReference type="ARBA" id="ARBA00022692"/>
    </source>
</evidence>
<sequence length="292" mass="31513">MSSDTTPRPHQPSTVQRERIAYRRKRAIRSTLLAALSTAVVGLLLYLGVTGSPGWERVKASFFDWDIAVKALTGRDNYPSILSGLWLNIRLMVICTACALALGLLIAILRTLRGPVTFPVRALATTYTYSFRGLPLIIVIYLFAFGIPGLRLQGTPSVTVLGAAAIVVTYGAYLAEVFRAGIESVHPSQVAAARSLGLSYRRTMRHVVLPQAIRRVTPPLLNDTVALQKDVGLISLAGPIDAIRAAQINQAGTANFTPYVVAGVLFVLLALPLIGVTDWVTLRAARRQNAGN</sequence>
<keyword evidence="6" id="KW-0029">Amino-acid transport</keyword>
<dbReference type="PANTHER" id="PTHR30614:SF20">
    <property type="entry name" value="GLUTAMINE TRANSPORT SYSTEM PERMEASE PROTEIN GLNP"/>
    <property type="match status" value="1"/>
</dbReference>
<comment type="subcellular location">
    <subcellularLocation>
        <location evidence="1 9">Cell membrane</location>
        <topology evidence="1 9">Multi-pass membrane protein</topology>
    </subcellularLocation>
</comment>
<organism evidence="11 12">
    <name type="scientific">Paractinoplanes ovalisporus</name>
    <dbReference type="NCBI Taxonomy" id="2810368"/>
    <lineage>
        <taxon>Bacteria</taxon>
        <taxon>Bacillati</taxon>
        <taxon>Actinomycetota</taxon>
        <taxon>Actinomycetes</taxon>
        <taxon>Micromonosporales</taxon>
        <taxon>Micromonosporaceae</taxon>
        <taxon>Paractinoplanes</taxon>
    </lineage>
</organism>
<protein>
    <submittedName>
        <fullName evidence="11">Amino acid ABC transporter permease</fullName>
    </submittedName>
</protein>
<dbReference type="InterPro" id="IPR010065">
    <property type="entry name" value="AA_ABC_transptr_permease_3TM"/>
</dbReference>
<dbReference type="CDD" id="cd06261">
    <property type="entry name" value="TM_PBP2"/>
    <property type="match status" value="1"/>
</dbReference>
<evidence type="ECO:0000313" key="12">
    <source>
        <dbReference type="Proteomes" id="UP000632138"/>
    </source>
</evidence>
<feature type="domain" description="ABC transmembrane type-1" evidence="10">
    <location>
        <begin position="85"/>
        <end position="277"/>
    </location>
</feature>
<keyword evidence="8 9" id="KW-0472">Membrane</keyword>
<evidence type="ECO:0000259" key="10">
    <source>
        <dbReference type="PROSITE" id="PS50928"/>
    </source>
</evidence>
<gene>
    <name evidence="11" type="ORF">JIG36_48425</name>
</gene>
<keyword evidence="3 9" id="KW-0813">Transport</keyword>
<dbReference type="NCBIfam" id="TIGR01726">
    <property type="entry name" value="HEQRo_perm_3TM"/>
    <property type="match status" value="1"/>
</dbReference>
<evidence type="ECO:0000256" key="2">
    <source>
        <dbReference type="ARBA" id="ARBA00010072"/>
    </source>
</evidence>
<evidence type="ECO:0000256" key="4">
    <source>
        <dbReference type="ARBA" id="ARBA00022475"/>
    </source>
</evidence>
<dbReference type="Gene3D" id="1.10.3720.10">
    <property type="entry name" value="MetI-like"/>
    <property type="match status" value="1"/>
</dbReference>
<comment type="similarity">
    <text evidence="2">Belongs to the binding-protein-dependent transport system permease family. HisMQ subfamily.</text>
</comment>
<keyword evidence="5 9" id="KW-0812">Transmembrane</keyword>
<keyword evidence="7 9" id="KW-1133">Transmembrane helix</keyword>
<feature type="transmembrane region" description="Helical" evidence="9">
    <location>
        <begin position="85"/>
        <end position="109"/>
    </location>
</feature>
<keyword evidence="12" id="KW-1185">Reference proteome</keyword>
<feature type="transmembrane region" description="Helical" evidence="9">
    <location>
        <begin position="129"/>
        <end position="150"/>
    </location>
</feature>
<dbReference type="InterPro" id="IPR035906">
    <property type="entry name" value="MetI-like_sf"/>
</dbReference>
<dbReference type="RefSeq" id="WP_203383702.1">
    <property type="nucleotide sequence ID" value="NZ_JAENHP010000034.1"/>
</dbReference>
<evidence type="ECO:0000256" key="7">
    <source>
        <dbReference type="ARBA" id="ARBA00022989"/>
    </source>
</evidence>
<feature type="transmembrane region" description="Helical" evidence="9">
    <location>
        <begin position="256"/>
        <end position="274"/>
    </location>
</feature>
<name>A0ABS2AUD4_9ACTN</name>
<evidence type="ECO:0000256" key="9">
    <source>
        <dbReference type="RuleBase" id="RU363032"/>
    </source>
</evidence>
<reference evidence="11 12" key="1">
    <citation type="submission" date="2021-01" db="EMBL/GenBank/DDBJ databases">
        <title>Actinoplanes sp. nov. LDG1-06 isolated from lichen.</title>
        <authorList>
            <person name="Saeng-In P."/>
            <person name="Phongsopitanun W."/>
            <person name="Kanchanasin P."/>
            <person name="Yuki M."/>
            <person name="Kudo T."/>
            <person name="Ohkuma M."/>
            <person name="Tanasupawat S."/>
        </authorList>
    </citation>
    <scope>NUCLEOTIDE SEQUENCE [LARGE SCALE GENOMIC DNA]</scope>
    <source>
        <strain evidence="11 12">LDG1-06</strain>
    </source>
</reference>
<proteinExistence type="inferred from homology"/>
<evidence type="ECO:0000313" key="11">
    <source>
        <dbReference type="EMBL" id="MBM2623350.1"/>
    </source>
</evidence>
<comment type="caution">
    <text evidence="11">The sequence shown here is derived from an EMBL/GenBank/DDBJ whole genome shotgun (WGS) entry which is preliminary data.</text>
</comment>
<dbReference type="SUPFAM" id="SSF161098">
    <property type="entry name" value="MetI-like"/>
    <property type="match status" value="1"/>
</dbReference>
<dbReference type="InterPro" id="IPR000515">
    <property type="entry name" value="MetI-like"/>
</dbReference>
<feature type="transmembrane region" description="Helical" evidence="9">
    <location>
        <begin position="27"/>
        <end position="49"/>
    </location>
</feature>
<evidence type="ECO:0000256" key="8">
    <source>
        <dbReference type="ARBA" id="ARBA00023136"/>
    </source>
</evidence>